<dbReference type="InterPro" id="IPR052165">
    <property type="entry name" value="Membrane_assoc_protease"/>
</dbReference>
<sequence length="449" mass="48799">MRQFGLIYSFFLVLLLPFTVMGQEDTLTKVMVLEIKGPIDPRMSRYVELGLKEADKQKAEVILVDMDTYGGTVDDADKIRTMLLQVTQPTYVLIDKNAASAGALIALACDSIYMASGANIGAATVVNGQQQAMPDKYQSYMRSMMRSTAEANGRDPKIAEAMVDESLEVEGISDAGKVLTFTTQEAMQFGFCEGQQESLKGVLTQLDIPSYELTTYHLTVAERVIAFFMNPLISGVLILVILGGIYFELQTPGVGFPIAAAILAAIFYFTPYYLNGLAANWEIILFFVGLLLLALEAFVIPGFGVAGVSGLICTIGGLVLVMLNNDWLDFTFVSSERIVEAIVVAMSGFVFSVAGAIALGSRLLTSPMFKRIALEQTFSKEEGYTSDFLYEHHIGSVGVAHTVLRPSGKVMINGDLYDAFTRGGYIDKGEKVEVVEQTGAALKVQKLAE</sequence>
<feature type="transmembrane region" description="Helical" evidence="5">
    <location>
        <begin position="278"/>
        <end position="295"/>
    </location>
</feature>
<reference evidence="10" key="1">
    <citation type="journal article" date="2019" name="Int. J. Syst. Evol. Microbiol.">
        <title>The Global Catalogue of Microorganisms (GCM) 10K type strain sequencing project: providing services to taxonomists for standard genome sequencing and annotation.</title>
        <authorList>
            <consortium name="The Broad Institute Genomics Platform"/>
            <consortium name="The Broad Institute Genome Sequencing Center for Infectious Disease"/>
            <person name="Wu L."/>
            <person name="Ma J."/>
        </authorList>
    </citation>
    <scope>NUCLEOTIDE SEQUENCE [LARGE SCALE GENOMIC DNA]</scope>
    <source>
        <strain evidence="10">JCM 18326</strain>
    </source>
</reference>
<dbReference type="Pfam" id="PF25145">
    <property type="entry name" value="NfeD1b_N"/>
    <property type="match status" value="1"/>
</dbReference>
<evidence type="ECO:0000259" key="7">
    <source>
        <dbReference type="Pfam" id="PF24961"/>
    </source>
</evidence>
<evidence type="ECO:0000313" key="10">
    <source>
        <dbReference type="Proteomes" id="UP001500298"/>
    </source>
</evidence>
<feature type="transmembrane region" description="Helical" evidence="5">
    <location>
        <begin position="302"/>
        <end position="322"/>
    </location>
</feature>
<feature type="domain" description="NfeD1b N-terminal" evidence="8">
    <location>
        <begin position="29"/>
        <end position="209"/>
    </location>
</feature>
<feature type="transmembrane region" description="Helical" evidence="5">
    <location>
        <begin position="342"/>
        <end position="364"/>
    </location>
</feature>
<keyword evidence="2 5" id="KW-0812">Transmembrane</keyword>
<proteinExistence type="predicted"/>
<dbReference type="RefSeq" id="WP_345371537.1">
    <property type="nucleotide sequence ID" value="NZ_BAABJX010000032.1"/>
</dbReference>
<feature type="transmembrane region" description="Helical" evidence="5">
    <location>
        <begin position="254"/>
        <end position="272"/>
    </location>
</feature>
<evidence type="ECO:0000256" key="1">
    <source>
        <dbReference type="ARBA" id="ARBA00004141"/>
    </source>
</evidence>
<evidence type="ECO:0000256" key="2">
    <source>
        <dbReference type="ARBA" id="ARBA00022692"/>
    </source>
</evidence>
<dbReference type="InterPro" id="IPR012340">
    <property type="entry name" value="NA-bd_OB-fold"/>
</dbReference>
<evidence type="ECO:0000259" key="6">
    <source>
        <dbReference type="Pfam" id="PF01957"/>
    </source>
</evidence>
<accession>A0ABP9D902</accession>
<dbReference type="InterPro" id="IPR002810">
    <property type="entry name" value="NfeD-like_C"/>
</dbReference>
<dbReference type="SUPFAM" id="SSF141322">
    <property type="entry name" value="NfeD domain-like"/>
    <property type="match status" value="1"/>
</dbReference>
<keyword evidence="10" id="KW-1185">Reference proteome</keyword>
<dbReference type="Gene3D" id="2.40.50.140">
    <property type="entry name" value="Nucleic acid-binding proteins"/>
    <property type="match status" value="1"/>
</dbReference>
<dbReference type="Proteomes" id="UP001500298">
    <property type="component" value="Unassembled WGS sequence"/>
</dbReference>
<name>A0ABP9D902_9BACT</name>
<dbReference type="InterPro" id="IPR056738">
    <property type="entry name" value="NfeD1b_N"/>
</dbReference>
<dbReference type="Pfam" id="PF01957">
    <property type="entry name" value="NfeD"/>
    <property type="match status" value="1"/>
</dbReference>
<dbReference type="InterPro" id="IPR056739">
    <property type="entry name" value="NfeD_membrane"/>
</dbReference>
<dbReference type="PANTHER" id="PTHR33507:SF3">
    <property type="entry name" value="INNER MEMBRANE PROTEIN YBBJ"/>
    <property type="match status" value="1"/>
</dbReference>
<dbReference type="InterPro" id="IPR029045">
    <property type="entry name" value="ClpP/crotonase-like_dom_sf"/>
</dbReference>
<dbReference type="EMBL" id="BAABJX010000032">
    <property type="protein sequence ID" value="GAA4835336.1"/>
    <property type="molecule type" value="Genomic_DNA"/>
</dbReference>
<gene>
    <name evidence="9" type="ORF">GCM10023331_20720</name>
</gene>
<feature type="domain" description="NfeD-like C-terminal" evidence="6">
    <location>
        <begin position="391"/>
        <end position="446"/>
    </location>
</feature>
<comment type="caution">
    <text evidence="9">The sequence shown here is derived from an EMBL/GenBank/DDBJ whole genome shotgun (WGS) entry which is preliminary data.</text>
</comment>
<dbReference type="CDD" id="cd07021">
    <property type="entry name" value="Clp_protease_NfeD_like"/>
    <property type="match status" value="1"/>
</dbReference>
<keyword evidence="3 5" id="KW-1133">Transmembrane helix</keyword>
<protein>
    <submittedName>
        <fullName evidence="9">NfeD family protein</fullName>
    </submittedName>
</protein>
<evidence type="ECO:0000259" key="8">
    <source>
        <dbReference type="Pfam" id="PF25145"/>
    </source>
</evidence>
<dbReference type="PANTHER" id="PTHR33507">
    <property type="entry name" value="INNER MEMBRANE PROTEIN YBBJ"/>
    <property type="match status" value="1"/>
</dbReference>
<feature type="transmembrane region" description="Helical" evidence="5">
    <location>
        <begin position="224"/>
        <end position="247"/>
    </location>
</feature>
<keyword evidence="4 5" id="KW-0472">Membrane</keyword>
<organism evidence="9 10">
    <name type="scientific">Algivirga pacifica</name>
    <dbReference type="NCBI Taxonomy" id="1162670"/>
    <lineage>
        <taxon>Bacteria</taxon>
        <taxon>Pseudomonadati</taxon>
        <taxon>Bacteroidota</taxon>
        <taxon>Cytophagia</taxon>
        <taxon>Cytophagales</taxon>
        <taxon>Flammeovirgaceae</taxon>
        <taxon>Algivirga</taxon>
    </lineage>
</organism>
<comment type="subcellular location">
    <subcellularLocation>
        <location evidence="1">Membrane</location>
        <topology evidence="1">Multi-pass membrane protein</topology>
    </subcellularLocation>
</comment>
<evidence type="ECO:0000256" key="5">
    <source>
        <dbReference type="SAM" id="Phobius"/>
    </source>
</evidence>
<feature type="domain" description="NfeD integral membrane" evidence="7">
    <location>
        <begin position="233"/>
        <end position="353"/>
    </location>
</feature>
<evidence type="ECO:0000313" key="9">
    <source>
        <dbReference type="EMBL" id="GAA4835336.1"/>
    </source>
</evidence>
<evidence type="ECO:0000256" key="4">
    <source>
        <dbReference type="ARBA" id="ARBA00023136"/>
    </source>
</evidence>
<dbReference type="Pfam" id="PF24961">
    <property type="entry name" value="NfeD_membrane"/>
    <property type="match status" value="1"/>
</dbReference>
<dbReference type="SUPFAM" id="SSF52096">
    <property type="entry name" value="ClpP/crotonase"/>
    <property type="match status" value="1"/>
</dbReference>
<evidence type="ECO:0000256" key="3">
    <source>
        <dbReference type="ARBA" id="ARBA00022989"/>
    </source>
</evidence>
<dbReference type="Gene3D" id="3.90.226.10">
    <property type="entry name" value="2-enoyl-CoA Hydratase, Chain A, domain 1"/>
    <property type="match status" value="1"/>
</dbReference>